<sequence>MLLVLAKNILRDGCREEFLAVAKLLVEGTRKEAGCLAYDLAADQENENVYYFVEKYVDAAAFAAHRASEHFQAYVPRLNDYRTGPSQVTVCEVEPF</sequence>
<reference evidence="2 3" key="1">
    <citation type="journal article" date="2021" name="Sci. Rep.">
        <title>The distribution of antibiotic resistance genes in chicken gut microbiota commensals.</title>
        <authorList>
            <person name="Juricova H."/>
            <person name="Matiasovicova J."/>
            <person name="Kubasova T."/>
            <person name="Cejkova D."/>
            <person name="Rychlik I."/>
        </authorList>
    </citation>
    <scope>NUCLEOTIDE SEQUENCE [LARGE SCALE GENOMIC DNA]</scope>
    <source>
        <strain evidence="2 3">An431b</strain>
    </source>
</reference>
<gene>
    <name evidence="2" type="ORF">H9X83_04850</name>
</gene>
<evidence type="ECO:0000259" key="1">
    <source>
        <dbReference type="PROSITE" id="PS51725"/>
    </source>
</evidence>
<keyword evidence="2" id="KW-0560">Oxidoreductase</keyword>
<dbReference type="Proteomes" id="UP000729290">
    <property type="component" value="Unassembled WGS sequence"/>
</dbReference>
<dbReference type="InterPro" id="IPR011008">
    <property type="entry name" value="Dimeric_a/b-barrel"/>
</dbReference>
<accession>A0ABS2GA37</accession>
<dbReference type="InterPro" id="IPR007138">
    <property type="entry name" value="ABM_dom"/>
</dbReference>
<dbReference type="PROSITE" id="PS51725">
    <property type="entry name" value="ABM"/>
    <property type="match status" value="1"/>
</dbReference>
<organism evidence="2 3">
    <name type="scientific">Anaerotignum lactatifermentans</name>
    <dbReference type="NCBI Taxonomy" id="160404"/>
    <lineage>
        <taxon>Bacteria</taxon>
        <taxon>Bacillati</taxon>
        <taxon>Bacillota</taxon>
        <taxon>Clostridia</taxon>
        <taxon>Lachnospirales</taxon>
        <taxon>Anaerotignaceae</taxon>
        <taxon>Anaerotignum</taxon>
    </lineage>
</organism>
<evidence type="ECO:0000313" key="3">
    <source>
        <dbReference type="Proteomes" id="UP000729290"/>
    </source>
</evidence>
<dbReference type="PANTHER" id="PTHR33336">
    <property type="entry name" value="QUINOL MONOOXYGENASE YGIN-RELATED"/>
    <property type="match status" value="1"/>
</dbReference>
<protein>
    <submittedName>
        <fullName evidence="2">Antibiotic biosynthesis monooxygenase</fullName>
    </submittedName>
</protein>
<dbReference type="Pfam" id="PF03992">
    <property type="entry name" value="ABM"/>
    <property type="match status" value="1"/>
</dbReference>
<dbReference type="EMBL" id="JACSNV010000005">
    <property type="protein sequence ID" value="MBM6877482.1"/>
    <property type="molecule type" value="Genomic_DNA"/>
</dbReference>
<dbReference type="Gene3D" id="3.30.70.100">
    <property type="match status" value="1"/>
</dbReference>
<proteinExistence type="predicted"/>
<dbReference type="PANTHER" id="PTHR33336:SF3">
    <property type="entry name" value="ABM DOMAIN-CONTAINING PROTEIN"/>
    <property type="match status" value="1"/>
</dbReference>
<name>A0ABS2GA37_9FIRM</name>
<evidence type="ECO:0000313" key="2">
    <source>
        <dbReference type="EMBL" id="MBM6877482.1"/>
    </source>
</evidence>
<feature type="domain" description="ABM" evidence="1">
    <location>
        <begin position="2"/>
        <end position="90"/>
    </location>
</feature>
<keyword evidence="3" id="KW-1185">Reference proteome</keyword>
<keyword evidence="2" id="KW-0503">Monooxygenase</keyword>
<dbReference type="RefSeq" id="WP_205133487.1">
    <property type="nucleotide sequence ID" value="NZ_JACSNT010000006.1"/>
</dbReference>
<comment type="caution">
    <text evidence="2">The sequence shown here is derived from an EMBL/GenBank/DDBJ whole genome shotgun (WGS) entry which is preliminary data.</text>
</comment>
<dbReference type="SUPFAM" id="SSF54909">
    <property type="entry name" value="Dimeric alpha+beta barrel"/>
    <property type="match status" value="1"/>
</dbReference>
<dbReference type="GO" id="GO:0004497">
    <property type="term" value="F:monooxygenase activity"/>
    <property type="evidence" value="ECO:0007669"/>
    <property type="project" value="UniProtKB-KW"/>
</dbReference>
<dbReference type="InterPro" id="IPR050744">
    <property type="entry name" value="AI-2_Isomerase_LsrG"/>
</dbReference>